<evidence type="ECO:0000259" key="1">
    <source>
        <dbReference type="Pfam" id="PF24626"/>
    </source>
</evidence>
<accession>A0ABM1UW87</accession>
<dbReference type="InterPro" id="IPR056924">
    <property type="entry name" value="SH3_Tf2-1"/>
</dbReference>
<dbReference type="PANTHER" id="PTHR46148">
    <property type="entry name" value="CHROMO DOMAIN-CONTAINING PROTEIN"/>
    <property type="match status" value="1"/>
</dbReference>
<name>A0ABM1UW87_SOLPN</name>
<evidence type="ECO:0000313" key="2">
    <source>
        <dbReference type="Proteomes" id="UP000694930"/>
    </source>
</evidence>
<dbReference type="Proteomes" id="UP000694930">
    <property type="component" value="Chromosome 9"/>
</dbReference>
<dbReference type="Pfam" id="PF24626">
    <property type="entry name" value="SH3_Tf2-1"/>
    <property type="match status" value="1"/>
</dbReference>
<dbReference type="PANTHER" id="PTHR46148:SF56">
    <property type="entry name" value="RETROTRANSPOSON PROTEIN"/>
    <property type="match status" value="1"/>
</dbReference>
<feature type="domain" description="Tf2-1-like SH3-like" evidence="1">
    <location>
        <begin position="39"/>
        <end position="100"/>
    </location>
</feature>
<reference evidence="2" key="1">
    <citation type="journal article" date="2014" name="Nat. Genet.">
        <title>The genome of the stress-tolerant wild tomato species Solanum pennellii.</title>
        <authorList>
            <person name="Bolger A."/>
            <person name="Scossa F."/>
            <person name="Bolger M.E."/>
            <person name="Lanz C."/>
            <person name="Maumus F."/>
            <person name="Tohge T."/>
            <person name="Quesneville H."/>
            <person name="Alseekh S."/>
            <person name="Sorensen I."/>
            <person name="Lichtenstein G."/>
            <person name="Fich E.A."/>
            <person name="Conte M."/>
            <person name="Keller H."/>
            <person name="Schneeberger K."/>
            <person name="Schwacke R."/>
            <person name="Ofner I."/>
            <person name="Vrebalov J."/>
            <person name="Xu Y."/>
            <person name="Osorio S."/>
            <person name="Aflitos S.A."/>
            <person name="Schijlen E."/>
            <person name="Jimenez-Gomez J.M."/>
            <person name="Ryngajllo M."/>
            <person name="Kimura S."/>
            <person name="Kumar R."/>
            <person name="Koenig D."/>
            <person name="Headland L.R."/>
            <person name="Maloof J.N."/>
            <person name="Sinha N."/>
            <person name="van Ham R.C."/>
            <person name="Lankhorst R.K."/>
            <person name="Mao L."/>
            <person name="Vogel A."/>
            <person name="Arsova B."/>
            <person name="Panstruga R."/>
            <person name="Fei Z."/>
            <person name="Rose J.K."/>
            <person name="Zamir D."/>
            <person name="Carrari F."/>
            <person name="Giovannoni J.J."/>
            <person name="Weigel D."/>
            <person name="Usadel B."/>
            <person name="Fernie A.R."/>
        </authorList>
    </citation>
    <scope>NUCLEOTIDE SEQUENCE [LARGE SCALE GENOMIC DNA]</scope>
    <source>
        <strain evidence="2">cv. LA0716</strain>
    </source>
</reference>
<proteinExistence type="predicted"/>
<protein>
    <submittedName>
        <fullName evidence="3">Uncharacterized protein LOC114074032</fullName>
    </submittedName>
</protein>
<reference evidence="3" key="2">
    <citation type="submission" date="2025-08" db="UniProtKB">
        <authorList>
            <consortium name="RefSeq"/>
        </authorList>
    </citation>
    <scope>IDENTIFICATION</scope>
</reference>
<evidence type="ECO:0000313" key="3">
    <source>
        <dbReference type="RefSeq" id="XP_027767755.1"/>
    </source>
</evidence>
<sequence length="158" mass="18261">MKKDIAEYVARCLNRHQVKEDHLNPGGLIQMIEITGRGVYMKISPMKGVMRFGRKMKLSPRYVRSYEILQRVGEVDYEVVLPADLASVHPVFHDSMLKKWLGDPTSILPVEDRQVKRLRNKEVATVKILWRNHLVEDATWEVEADMGSRYPHIFSSGS</sequence>
<dbReference type="GeneID" id="114074032"/>
<gene>
    <name evidence="3" type="primary">LOC114074032</name>
</gene>
<organism evidence="2 3">
    <name type="scientific">Solanum pennellii</name>
    <name type="common">Tomato</name>
    <name type="synonym">Lycopersicon pennellii</name>
    <dbReference type="NCBI Taxonomy" id="28526"/>
    <lineage>
        <taxon>Eukaryota</taxon>
        <taxon>Viridiplantae</taxon>
        <taxon>Streptophyta</taxon>
        <taxon>Embryophyta</taxon>
        <taxon>Tracheophyta</taxon>
        <taxon>Spermatophyta</taxon>
        <taxon>Magnoliopsida</taxon>
        <taxon>eudicotyledons</taxon>
        <taxon>Gunneridae</taxon>
        <taxon>Pentapetalae</taxon>
        <taxon>asterids</taxon>
        <taxon>lamiids</taxon>
        <taxon>Solanales</taxon>
        <taxon>Solanaceae</taxon>
        <taxon>Solanoideae</taxon>
        <taxon>Solaneae</taxon>
        <taxon>Solanum</taxon>
        <taxon>Solanum subgen. Lycopersicon</taxon>
    </lineage>
</organism>
<dbReference type="RefSeq" id="XP_027767755.1">
    <property type="nucleotide sequence ID" value="XM_027911954.1"/>
</dbReference>
<keyword evidence="2" id="KW-1185">Reference proteome</keyword>